<protein>
    <submittedName>
        <fullName evidence="1">Uncharacterized protein</fullName>
    </submittedName>
</protein>
<dbReference type="EMBL" id="CP042997">
    <property type="protein sequence ID" value="QEH38053.1"/>
    <property type="molecule type" value="Genomic_DNA"/>
</dbReference>
<evidence type="ECO:0000313" key="1">
    <source>
        <dbReference type="EMBL" id="QEH38053.1"/>
    </source>
</evidence>
<accession>A0A5B9WC42</accession>
<reference evidence="1 2" key="1">
    <citation type="submission" date="2019-08" db="EMBL/GenBank/DDBJ databases">
        <title>Deep-cultivation of Planctomycetes and their phenomic and genomic characterization uncovers novel biology.</title>
        <authorList>
            <person name="Wiegand S."/>
            <person name="Jogler M."/>
            <person name="Boedeker C."/>
            <person name="Pinto D."/>
            <person name="Vollmers J."/>
            <person name="Rivas-Marin E."/>
            <person name="Kohn T."/>
            <person name="Peeters S.H."/>
            <person name="Heuer A."/>
            <person name="Rast P."/>
            <person name="Oberbeckmann S."/>
            <person name="Bunk B."/>
            <person name="Jeske O."/>
            <person name="Meyerdierks A."/>
            <person name="Storesund J.E."/>
            <person name="Kallscheuer N."/>
            <person name="Luecker S."/>
            <person name="Lage O.M."/>
            <person name="Pohl T."/>
            <person name="Merkel B.J."/>
            <person name="Hornburger P."/>
            <person name="Mueller R.-W."/>
            <person name="Bruemmer F."/>
            <person name="Labrenz M."/>
            <person name="Spormann A.M."/>
            <person name="Op den Camp H."/>
            <person name="Overmann J."/>
            <person name="Amann R."/>
            <person name="Jetten M.S.M."/>
            <person name="Mascher T."/>
            <person name="Medema M.H."/>
            <person name="Devos D.P."/>
            <person name="Kaster A.-K."/>
            <person name="Ovreas L."/>
            <person name="Rohde M."/>
            <person name="Galperin M.Y."/>
            <person name="Jogler C."/>
        </authorList>
    </citation>
    <scope>NUCLEOTIDE SEQUENCE [LARGE SCALE GENOMIC DNA]</scope>
    <source>
        <strain evidence="1 2">OJF2</strain>
    </source>
</reference>
<evidence type="ECO:0000313" key="2">
    <source>
        <dbReference type="Proteomes" id="UP000324233"/>
    </source>
</evidence>
<keyword evidence="2" id="KW-1185">Reference proteome</keyword>
<dbReference type="AlphaFoldDB" id="A0A5B9WC42"/>
<organism evidence="1 2">
    <name type="scientific">Aquisphaera giovannonii</name>
    <dbReference type="NCBI Taxonomy" id="406548"/>
    <lineage>
        <taxon>Bacteria</taxon>
        <taxon>Pseudomonadati</taxon>
        <taxon>Planctomycetota</taxon>
        <taxon>Planctomycetia</taxon>
        <taxon>Isosphaerales</taxon>
        <taxon>Isosphaeraceae</taxon>
        <taxon>Aquisphaera</taxon>
    </lineage>
</organism>
<sequence>MEWASGLKLDVFFHQWLTRGGFPRIVGGWTYHPTARVVTVTLAMASRGPRRIQGAMMAV</sequence>
<dbReference type="KEGG" id="agv:OJF2_66490"/>
<gene>
    <name evidence="1" type="ORF">OJF2_66490</name>
</gene>
<name>A0A5B9WC42_9BACT</name>
<dbReference type="Proteomes" id="UP000324233">
    <property type="component" value="Chromosome"/>
</dbReference>
<proteinExistence type="predicted"/>